<reference evidence="7" key="3">
    <citation type="submission" date="2014-06" db="EMBL/GenBank/DDBJ databases">
        <authorList>
            <person name="Ju J."/>
            <person name="Zhang J."/>
        </authorList>
    </citation>
    <scope>NUCLEOTIDE SEQUENCE</scope>
    <source>
        <strain evidence="7">SscI8</strain>
    </source>
</reference>
<evidence type="ECO:0000256" key="1">
    <source>
        <dbReference type="ARBA" id="ARBA00004141"/>
    </source>
</evidence>
<feature type="transmembrane region" description="Helical" evidence="6">
    <location>
        <begin position="133"/>
        <end position="151"/>
    </location>
</feature>
<dbReference type="GO" id="GO:0016020">
    <property type="term" value="C:membrane"/>
    <property type="evidence" value="ECO:0007669"/>
    <property type="project" value="UniProtKB-SubCell"/>
</dbReference>
<dbReference type="Proteomes" id="UP000242770">
    <property type="component" value="Unassembled WGS sequence"/>
</dbReference>
<dbReference type="InterPro" id="IPR051415">
    <property type="entry name" value="LAAT-1"/>
</dbReference>
<dbReference type="Pfam" id="PF04193">
    <property type="entry name" value="PQ-loop"/>
    <property type="match status" value="2"/>
</dbReference>
<dbReference type="OrthoDB" id="407617at2759"/>
<dbReference type="PANTHER" id="PTHR16201">
    <property type="entry name" value="SEVEN TRANSMEMBRANE PROTEIN 1-RELATED"/>
    <property type="match status" value="1"/>
</dbReference>
<feature type="transmembrane region" description="Helical" evidence="6">
    <location>
        <begin position="6"/>
        <end position="27"/>
    </location>
</feature>
<dbReference type="Gene3D" id="1.20.1280.290">
    <property type="match status" value="2"/>
</dbReference>
<feature type="transmembrane region" description="Helical" evidence="6">
    <location>
        <begin position="189"/>
        <end position="212"/>
    </location>
</feature>
<gene>
    <name evidence="8" type="primary">SSCI16680.1</name>
    <name evidence="7" type="ORF">SPSC_02156</name>
</gene>
<feature type="compositionally biased region" description="Basic and acidic residues" evidence="5">
    <location>
        <begin position="267"/>
        <end position="276"/>
    </location>
</feature>
<reference evidence="8" key="2">
    <citation type="submission" date="2014-06" db="EMBL/GenBank/DDBJ databases">
        <authorList>
            <person name="Berkman J.Paul."/>
        </authorList>
    </citation>
    <scope>NUCLEOTIDE SEQUENCE [LARGE SCALE GENOMIC DNA]</scope>
</reference>
<keyword evidence="9" id="KW-1185">Reference proteome</keyword>
<evidence type="ECO:0000256" key="6">
    <source>
        <dbReference type="SAM" id="Phobius"/>
    </source>
</evidence>
<proteinExistence type="predicted"/>
<feature type="compositionally biased region" description="Polar residues" evidence="5">
    <location>
        <begin position="282"/>
        <end position="292"/>
    </location>
</feature>
<dbReference type="AlphaFoldDB" id="A0A0F7S375"/>
<evidence type="ECO:0000256" key="4">
    <source>
        <dbReference type="ARBA" id="ARBA00023136"/>
    </source>
</evidence>
<evidence type="ECO:0000313" key="7">
    <source>
        <dbReference type="EMBL" id="CDU23527.1"/>
    </source>
</evidence>
<feature type="compositionally biased region" description="Polar residues" evidence="5">
    <location>
        <begin position="255"/>
        <end position="266"/>
    </location>
</feature>
<feature type="transmembrane region" description="Helical" evidence="6">
    <location>
        <begin position="98"/>
        <end position="118"/>
    </location>
</feature>
<feature type="region of interest" description="Disordered" evidence="5">
    <location>
        <begin position="222"/>
        <end position="298"/>
    </location>
</feature>
<accession>A0A0F7S375</accession>
<name>A0A0F7S375_9BASI</name>
<dbReference type="EMBL" id="CCFA01000856">
    <property type="protein sequence ID" value="CDW96771.1"/>
    <property type="molecule type" value="Genomic_DNA"/>
</dbReference>
<reference evidence="9" key="1">
    <citation type="submission" date="2014-06" db="EMBL/GenBank/DDBJ databases">
        <authorList>
            <person name="Berkman P.J."/>
        </authorList>
    </citation>
    <scope>NUCLEOTIDE SEQUENCE [LARGE SCALE GENOMIC DNA]</scope>
</reference>
<evidence type="ECO:0000256" key="2">
    <source>
        <dbReference type="ARBA" id="ARBA00022692"/>
    </source>
</evidence>
<protein>
    <submittedName>
        <fullName evidence="8">Uncharacterized protein</fullName>
    </submittedName>
</protein>
<dbReference type="PANTHER" id="PTHR16201:SF37">
    <property type="entry name" value="PQ-LOOP REPEAT-CONTAINING PROTEIN"/>
    <property type="match status" value="1"/>
</dbReference>
<feature type="transmembrane region" description="Helical" evidence="6">
    <location>
        <begin position="163"/>
        <end position="183"/>
    </location>
</feature>
<comment type="subcellular location">
    <subcellularLocation>
        <location evidence="1">Membrane</location>
        <topology evidence="1">Multi-pass membrane protein</topology>
    </subcellularLocation>
</comment>
<organism evidence="8 9">
    <name type="scientific">Sporisorium scitamineum</name>
    <dbReference type="NCBI Taxonomy" id="49012"/>
    <lineage>
        <taxon>Eukaryota</taxon>
        <taxon>Fungi</taxon>
        <taxon>Dikarya</taxon>
        <taxon>Basidiomycota</taxon>
        <taxon>Ustilaginomycotina</taxon>
        <taxon>Ustilaginomycetes</taxon>
        <taxon>Ustilaginales</taxon>
        <taxon>Ustilaginaceae</taxon>
        <taxon>Sporisorium</taxon>
    </lineage>
</organism>
<dbReference type="SMART" id="SM00679">
    <property type="entry name" value="CTNS"/>
    <property type="match status" value="2"/>
</dbReference>
<evidence type="ECO:0000256" key="5">
    <source>
        <dbReference type="SAM" id="MobiDB-lite"/>
    </source>
</evidence>
<keyword evidence="2 6" id="KW-0812">Transmembrane</keyword>
<dbReference type="EMBL" id="LK056663">
    <property type="protein sequence ID" value="CDU23527.1"/>
    <property type="molecule type" value="Genomic_DNA"/>
</dbReference>
<dbReference type="FunFam" id="1.20.1280.290:FF:000039">
    <property type="entry name" value="Integral membrane protein"/>
    <property type="match status" value="1"/>
</dbReference>
<evidence type="ECO:0000256" key="3">
    <source>
        <dbReference type="ARBA" id="ARBA00022989"/>
    </source>
</evidence>
<evidence type="ECO:0000313" key="8">
    <source>
        <dbReference type="EMBL" id="CDW96771.1"/>
    </source>
</evidence>
<dbReference type="InterPro" id="IPR006603">
    <property type="entry name" value="PQ-loop_rpt"/>
</dbReference>
<feature type="transmembrane region" description="Helical" evidence="6">
    <location>
        <begin position="39"/>
        <end position="59"/>
    </location>
</feature>
<keyword evidence="3 6" id="KW-1133">Transmembrane helix</keyword>
<sequence length="298" mass="32185">MPKNAVAENVLGTIGTVLWSFQLIPQIIKSYRAKDTDGLSAWLLLIWVAGSIPQGTYLVVQNINILLIIQPQLFSTFAIIAMSQCWRYSHGVSTRECIAGAIATGLVAGGCEVGFYFLCKLGEDRGTSAGTKTMGIVGAVLIVVGLVPQFYEIWRYKEVKGISLLFLAIDCSGGVFSLLSLVFKESFDGIAAANYIGIVVLELGIFACYLILNPKAARRRLHEQQQDATESESDAPIPSTATTTAAAQGEHDIEQANSATNETTPEWSRHTFDEKSPPLPGHSTSPINTSNTRLDKSA</sequence>
<keyword evidence="4 6" id="KW-0472">Membrane</keyword>
<evidence type="ECO:0000313" key="9">
    <source>
        <dbReference type="Proteomes" id="UP000242770"/>
    </source>
</evidence>